<dbReference type="Gene3D" id="1.25.40.20">
    <property type="entry name" value="Ankyrin repeat-containing domain"/>
    <property type="match status" value="1"/>
</dbReference>
<dbReference type="PROSITE" id="PS50297">
    <property type="entry name" value="ANK_REP_REGION"/>
    <property type="match status" value="1"/>
</dbReference>
<reference evidence="5" key="1">
    <citation type="submission" date="2016-03" db="UniProtKB">
        <authorList>
            <consortium name="WormBaseParasite"/>
        </authorList>
    </citation>
    <scope>IDENTIFICATION</scope>
</reference>
<evidence type="ECO:0000313" key="2">
    <source>
        <dbReference type="EMBL" id="VDN60774.1"/>
    </source>
</evidence>
<name>A0A0N4UPA2_DRAME</name>
<protein>
    <submittedName>
        <fullName evidence="5">ANK_REP_REGION domain-containing protein</fullName>
    </submittedName>
</protein>
<dbReference type="InterPro" id="IPR036770">
    <property type="entry name" value="Ankyrin_rpt-contain_sf"/>
</dbReference>
<dbReference type="Proteomes" id="UP000274756">
    <property type="component" value="Unassembled WGS sequence"/>
</dbReference>
<accession>A0A0N4UPA2</accession>
<evidence type="ECO:0000313" key="4">
    <source>
        <dbReference type="Proteomes" id="UP000274756"/>
    </source>
</evidence>
<evidence type="ECO:0000256" key="1">
    <source>
        <dbReference type="PROSITE-ProRule" id="PRU00023"/>
    </source>
</evidence>
<dbReference type="STRING" id="318479.A0A0N4UPA2"/>
<dbReference type="PROSITE" id="PS50088">
    <property type="entry name" value="ANK_REPEAT"/>
    <property type="match status" value="1"/>
</dbReference>
<proteinExistence type="predicted"/>
<evidence type="ECO:0000313" key="5">
    <source>
        <dbReference type="WBParaSite" id="DME_0000977501-mRNA-1"/>
    </source>
</evidence>
<feature type="repeat" description="ANK" evidence="1">
    <location>
        <begin position="43"/>
        <end position="75"/>
    </location>
</feature>
<dbReference type="AlphaFoldDB" id="A0A0N4UPA2"/>
<dbReference type="InterPro" id="IPR002110">
    <property type="entry name" value="Ankyrin_rpt"/>
</dbReference>
<gene>
    <name evidence="2" type="ORF">DME_LOCUS10747</name>
</gene>
<dbReference type="SUPFAM" id="SSF48403">
    <property type="entry name" value="Ankyrin repeat"/>
    <property type="match status" value="1"/>
</dbReference>
<dbReference type="WBParaSite" id="DME_0000977501-mRNA-1">
    <property type="protein sequence ID" value="DME_0000977501-mRNA-1"/>
    <property type="gene ID" value="DME_0000977501"/>
</dbReference>
<keyword evidence="4" id="KW-1185">Reference proteome</keyword>
<dbReference type="EMBL" id="UYYG01001243">
    <property type="protein sequence ID" value="VDN60774.1"/>
    <property type="molecule type" value="Genomic_DNA"/>
</dbReference>
<organism evidence="3 5">
    <name type="scientific">Dracunculus medinensis</name>
    <name type="common">Guinea worm</name>
    <dbReference type="NCBI Taxonomy" id="318479"/>
    <lineage>
        <taxon>Eukaryota</taxon>
        <taxon>Metazoa</taxon>
        <taxon>Ecdysozoa</taxon>
        <taxon>Nematoda</taxon>
        <taxon>Chromadorea</taxon>
        <taxon>Rhabditida</taxon>
        <taxon>Spirurina</taxon>
        <taxon>Dracunculoidea</taxon>
        <taxon>Dracunculidae</taxon>
        <taxon>Dracunculus</taxon>
    </lineage>
</organism>
<dbReference type="Proteomes" id="UP000038040">
    <property type="component" value="Unplaced"/>
</dbReference>
<dbReference type="Pfam" id="PF00023">
    <property type="entry name" value="Ank"/>
    <property type="match status" value="1"/>
</dbReference>
<dbReference type="OrthoDB" id="1601181at2759"/>
<evidence type="ECO:0000313" key="3">
    <source>
        <dbReference type="Proteomes" id="UP000038040"/>
    </source>
</evidence>
<reference evidence="2 4" key="2">
    <citation type="submission" date="2018-11" db="EMBL/GenBank/DDBJ databases">
        <authorList>
            <consortium name="Pathogen Informatics"/>
        </authorList>
    </citation>
    <scope>NUCLEOTIDE SEQUENCE [LARGE SCALE GENOMIC DNA]</scope>
</reference>
<dbReference type="SMART" id="SM00248">
    <property type="entry name" value="ANK"/>
    <property type="match status" value="2"/>
</dbReference>
<sequence>MEEEVAKISMLHLLAASDSEKALQAVRAMLESGRIRADRVEVNGLTALHVAAAYDNRNMCKLLLSFGANPLQKDDFQRKCSSWVSEAIVQLSESTAKALMSEAIVQLSESTAKALMSEDSDYWVLRRIAAALRDRNRYWSDMALRTAYSAYCDSYQGISLLDVLAKIFASLLLSRLMNSRMLPQAGFRARLVDEISHFRNRIHLRSNITSIISIYRASWSMFFVAHHGPTIYGLRQWKKEWLLLLSMAASDRTAWILFF</sequence>
<keyword evidence="1" id="KW-0040">ANK repeat</keyword>